<evidence type="ECO:0000313" key="2">
    <source>
        <dbReference type="EMBL" id="QHQ59912.1"/>
    </source>
</evidence>
<dbReference type="RefSeq" id="WP_161836748.1">
    <property type="nucleotide sequence ID" value="NZ_CP048000.1"/>
</dbReference>
<dbReference type="AlphaFoldDB" id="A0A6P1TIJ7"/>
<dbReference type="SUPFAM" id="SSF53474">
    <property type="entry name" value="alpha/beta-Hydrolases"/>
    <property type="match status" value="1"/>
</dbReference>
<dbReference type="Gene3D" id="3.40.50.1820">
    <property type="entry name" value="alpha/beta hydrolase"/>
    <property type="match status" value="1"/>
</dbReference>
<feature type="domain" description="Serine aminopeptidase S33" evidence="1">
    <location>
        <begin position="26"/>
        <end position="288"/>
    </location>
</feature>
<reference evidence="2 3" key="1">
    <citation type="submission" date="2020-01" db="EMBL/GenBank/DDBJ databases">
        <title>Genome analysis of Anaerocolumna sp. CBA3638.</title>
        <authorList>
            <person name="Kim J."/>
            <person name="Roh S.W."/>
        </authorList>
    </citation>
    <scope>NUCLEOTIDE SEQUENCE [LARGE SCALE GENOMIC DNA]</scope>
    <source>
        <strain evidence="2 3">CBA3638</strain>
    </source>
</reference>
<protein>
    <submittedName>
        <fullName evidence="2">Alpha/beta fold hydrolase</fullName>
    </submittedName>
</protein>
<dbReference type="Proteomes" id="UP000464314">
    <property type="component" value="Chromosome"/>
</dbReference>
<dbReference type="InterPro" id="IPR029058">
    <property type="entry name" value="AB_hydrolase_fold"/>
</dbReference>
<proteinExistence type="predicted"/>
<dbReference type="KEGG" id="anr:Ana3638_03150"/>
<keyword evidence="3" id="KW-1185">Reference proteome</keyword>
<sequence>MDINTEVITQKDGYKTILYHFFSPEEPKASVIVLHGMAEHHKRYESFARFLNTYGVDVYLYDHRGHGTDKIMKELGFISKTKGYKILVDDAMDVIQYVKKSKRTTKLFLMGHSMGSLIARNVIQLNDELDGTILCGTTHPFKLKTKFGVALASLIKFLTKPEHRSPFFHNMMFGGKAYTRLITRTSYDWLTRNKPAVGAYIHDPYCGFICTISFYYDLLKLASNASKTSLMKHTRNSLPILIISGDHDPVGNYGKEVKHLISLYNKWGFKRVTGKLYPECRHELLQEINAEEIMKDILNWMIKEL</sequence>
<evidence type="ECO:0000313" key="3">
    <source>
        <dbReference type="Proteomes" id="UP000464314"/>
    </source>
</evidence>
<evidence type="ECO:0000259" key="1">
    <source>
        <dbReference type="Pfam" id="PF12146"/>
    </source>
</evidence>
<keyword evidence="2" id="KW-0378">Hydrolase</keyword>
<accession>A0A6P1TIJ7</accession>
<dbReference type="Pfam" id="PF12146">
    <property type="entry name" value="Hydrolase_4"/>
    <property type="match status" value="1"/>
</dbReference>
<organism evidence="2 3">
    <name type="scientific">Anaerocolumna sedimenticola</name>
    <dbReference type="NCBI Taxonomy" id="2696063"/>
    <lineage>
        <taxon>Bacteria</taxon>
        <taxon>Bacillati</taxon>
        <taxon>Bacillota</taxon>
        <taxon>Clostridia</taxon>
        <taxon>Lachnospirales</taxon>
        <taxon>Lachnospiraceae</taxon>
        <taxon>Anaerocolumna</taxon>
    </lineage>
</organism>
<name>A0A6P1TIJ7_9FIRM</name>
<gene>
    <name evidence="2" type="ORF">Ana3638_03150</name>
</gene>
<dbReference type="InterPro" id="IPR051044">
    <property type="entry name" value="MAG_DAG_Lipase"/>
</dbReference>
<dbReference type="PANTHER" id="PTHR11614">
    <property type="entry name" value="PHOSPHOLIPASE-RELATED"/>
    <property type="match status" value="1"/>
</dbReference>
<dbReference type="EMBL" id="CP048000">
    <property type="protein sequence ID" value="QHQ59912.1"/>
    <property type="molecule type" value="Genomic_DNA"/>
</dbReference>
<dbReference type="InterPro" id="IPR022742">
    <property type="entry name" value="Hydrolase_4"/>
</dbReference>
<dbReference type="GO" id="GO:0016787">
    <property type="term" value="F:hydrolase activity"/>
    <property type="evidence" value="ECO:0007669"/>
    <property type="project" value="UniProtKB-KW"/>
</dbReference>